<dbReference type="CDD" id="cd00090">
    <property type="entry name" value="HTH_ARSR"/>
    <property type="match status" value="1"/>
</dbReference>
<dbReference type="EMBL" id="SNYR01000002">
    <property type="protein sequence ID" value="TDQ63884.1"/>
    <property type="molecule type" value="Genomic_DNA"/>
</dbReference>
<reference evidence="5 6" key="1">
    <citation type="submission" date="2019-03" db="EMBL/GenBank/DDBJ databases">
        <title>Genomic Encyclopedia of Type Strains, Phase III (KMG-III): the genomes of soil and plant-associated and newly described type strains.</title>
        <authorList>
            <person name="Whitman W."/>
        </authorList>
    </citation>
    <scope>NUCLEOTIDE SEQUENCE [LARGE SCALE GENOMIC DNA]</scope>
    <source>
        <strain evidence="5 6">CGMCC 1.7002</strain>
    </source>
</reference>
<proteinExistence type="predicted"/>
<dbReference type="InterPro" id="IPR036390">
    <property type="entry name" value="WH_DNA-bd_sf"/>
</dbReference>
<evidence type="ECO:0000256" key="2">
    <source>
        <dbReference type="ARBA" id="ARBA00023125"/>
    </source>
</evidence>
<evidence type="ECO:0000259" key="4">
    <source>
        <dbReference type="PROSITE" id="PS50956"/>
    </source>
</evidence>
<gene>
    <name evidence="5" type="ORF">ATL17_1893</name>
</gene>
<evidence type="ECO:0000313" key="6">
    <source>
        <dbReference type="Proteomes" id="UP000295391"/>
    </source>
</evidence>
<dbReference type="Pfam" id="PF13412">
    <property type="entry name" value="HTH_24"/>
    <property type="match status" value="1"/>
</dbReference>
<name>A0A4V3DAV8_9HYPH</name>
<dbReference type="InterPro" id="IPR019885">
    <property type="entry name" value="Tscrpt_reg_HTH_AsnC-type_CS"/>
</dbReference>
<dbReference type="Gene3D" id="1.10.10.10">
    <property type="entry name" value="Winged helix-like DNA-binding domain superfamily/Winged helix DNA-binding domain"/>
    <property type="match status" value="1"/>
</dbReference>
<sequence>MDNTDKILIETLFENGKTPLKELAAKVGLSAPSTSERLKRLEERGVIRGHTLTVAPEQIGYPLRAIVRVSPMPGQLQRVTKLIQQTAEITECDKVTGEDCFICKIYLKSIEQLDLILDNISQYAATNSSIIKSSPVKRRLPPL</sequence>
<dbReference type="PROSITE" id="PS50956">
    <property type="entry name" value="HTH_ASNC_2"/>
    <property type="match status" value="1"/>
</dbReference>
<dbReference type="Pfam" id="PF01037">
    <property type="entry name" value="AsnC_trans_reg"/>
    <property type="match status" value="1"/>
</dbReference>
<keyword evidence="6" id="KW-1185">Reference proteome</keyword>
<dbReference type="OrthoDB" id="166264at2"/>
<dbReference type="GO" id="GO:0006355">
    <property type="term" value="P:regulation of DNA-templated transcription"/>
    <property type="evidence" value="ECO:0007669"/>
    <property type="project" value="UniProtKB-ARBA"/>
</dbReference>
<dbReference type="Gene3D" id="3.30.70.920">
    <property type="match status" value="1"/>
</dbReference>
<dbReference type="PROSITE" id="PS00519">
    <property type="entry name" value="HTH_ASNC_1"/>
    <property type="match status" value="1"/>
</dbReference>
<keyword evidence="1" id="KW-0805">Transcription regulation</keyword>
<dbReference type="GO" id="GO:0005829">
    <property type="term" value="C:cytosol"/>
    <property type="evidence" value="ECO:0007669"/>
    <property type="project" value="TreeGrafter"/>
</dbReference>
<dbReference type="InterPro" id="IPR036388">
    <property type="entry name" value="WH-like_DNA-bd_sf"/>
</dbReference>
<dbReference type="InterPro" id="IPR000485">
    <property type="entry name" value="AsnC-type_HTH_dom"/>
</dbReference>
<dbReference type="PANTHER" id="PTHR30154">
    <property type="entry name" value="LEUCINE-RESPONSIVE REGULATORY PROTEIN"/>
    <property type="match status" value="1"/>
</dbReference>
<dbReference type="AlphaFoldDB" id="A0A4V3DAV8"/>
<dbReference type="SMART" id="SM00344">
    <property type="entry name" value="HTH_ASNC"/>
    <property type="match status" value="1"/>
</dbReference>
<dbReference type="PANTHER" id="PTHR30154:SF51">
    <property type="entry name" value="ASNC-FAMILY TRANSCRIPTIONAL REGULATORY PROTEIN"/>
    <property type="match status" value="1"/>
</dbReference>
<accession>A0A4V3DAV8</accession>
<dbReference type="PRINTS" id="PR00033">
    <property type="entry name" value="HTHASNC"/>
</dbReference>
<protein>
    <submittedName>
        <fullName evidence="5">Lrp/AsnC family leucine-responsive transcriptional regulator</fullName>
    </submittedName>
</protein>
<evidence type="ECO:0000313" key="5">
    <source>
        <dbReference type="EMBL" id="TDQ63884.1"/>
    </source>
</evidence>
<keyword evidence="2" id="KW-0238">DNA-binding</keyword>
<dbReference type="GO" id="GO:0043565">
    <property type="term" value="F:sequence-specific DNA binding"/>
    <property type="evidence" value="ECO:0007669"/>
    <property type="project" value="InterPro"/>
</dbReference>
<dbReference type="InterPro" id="IPR011991">
    <property type="entry name" value="ArsR-like_HTH"/>
</dbReference>
<keyword evidence="3" id="KW-0804">Transcription</keyword>
<organism evidence="5 6">
    <name type="scientific">Maritalea mobilis</name>
    <dbReference type="NCBI Taxonomy" id="483324"/>
    <lineage>
        <taxon>Bacteria</taxon>
        <taxon>Pseudomonadati</taxon>
        <taxon>Pseudomonadota</taxon>
        <taxon>Alphaproteobacteria</taxon>
        <taxon>Hyphomicrobiales</taxon>
        <taxon>Devosiaceae</taxon>
        <taxon>Maritalea</taxon>
    </lineage>
</organism>
<evidence type="ECO:0000256" key="3">
    <source>
        <dbReference type="ARBA" id="ARBA00023163"/>
    </source>
</evidence>
<dbReference type="InterPro" id="IPR011008">
    <property type="entry name" value="Dimeric_a/b-barrel"/>
</dbReference>
<dbReference type="SUPFAM" id="SSF54909">
    <property type="entry name" value="Dimeric alpha+beta barrel"/>
    <property type="match status" value="1"/>
</dbReference>
<comment type="caution">
    <text evidence="5">The sequence shown here is derived from an EMBL/GenBank/DDBJ whole genome shotgun (WGS) entry which is preliminary data.</text>
</comment>
<dbReference type="InterPro" id="IPR019888">
    <property type="entry name" value="Tscrpt_reg_AsnC-like"/>
</dbReference>
<feature type="domain" description="HTH asnC-type" evidence="4">
    <location>
        <begin position="1"/>
        <end position="62"/>
    </location>
</feature>
<evidence type="ECO:0000256" key="1">
    <source>
        <dbReference type="ARBA" id="ARBA00023015"/>
    </source>
</evidence>
<dbReference type="GO" id="GO:0043200">
    <property type="term" value="P:response to amino acid"/>
    <property type="evidence" value="ECO:0007669"/>
    <property type="project" value="TreeGrafter"/>
</dbReference>
<dbReference type="InterPro" id="IPR019887">
    <property type="entry name" value="Tscrpt_reg_AsnC/Lrp_C"/>
</dbReference>
<dbReference type="RefSeq" id="WP_133572534.1">
    <property type="nucleotide sequence ID" value="NZ_SNYR01000002.1"/>
</dbReference>
<dbReference type="SUPFAM" id="SSF46785">
    <property type="entry name" value="Winged helix' DNA-binding domain"/>
    <property type="match status" value="1"/>
</dbReference>
<dbReference type="Proteomes" id="UP000295391">
    <property type="component" value="Unassembled WGS sequence"/>
</dbReference>